<evidence type="ECO:0000256" key="1">
    <source>
        <dbReference type="SAM" id="Coils"/>
    </source>
</evidence>
<evidence type="ECO:0000313" key="3">
    <source>
        <dbReference type="EnsemblPlants" id="TuG1812G0100003250.01.T03"/>
    </source>
</evidence>
<dbReference type="InterPro" id="IPR044279">
    <property type="entry name" value="SNX2A/B"/>
</dbReference>
<dbReference type="EnsemblPlants" id="TuG1812G0100003250.01.T02">
    <property type="protein sequence ID" value="TuG1812G0100003250.01.T02"/>
    <property type="gene ID" value="TuG1812G0100003250.01"/>
</dbReference>
<organism evidence="3 4">
    <name type="scientific">Triticum urartu</name>
    <name type="common">Red wild einkorn</name>
    <name type="synonym">Crithodium urartu</name>
    <dbReference type="NCBI Taxonomy" id="4572"/>
    <lineage>
        <taxon>Eukaryota</taxon>
        <taxon>Viridiplantae</taxon>
        <taxon>Streptophyta</taxon>
        <taxon>Embryophyta</taxon>
        <taxon>Tracheophyta</taxon>
        <taxon>Spermatophyta</taxon>
        <taxon>Magnoliopsida</taxon>
        <taxon>Liliopsida</taxon>
        <taxon>Poales</taxon>
        <taxon>Poaceae</taxon>
        <taxon>BOP clade</taxon>
        <taxon>Pooideae</taxon>
        <taxon>Triticodae</taxon>
        <taxon>Triticeae</taxon>
        <taxon>Triticinae</taxon>
        <taxon>Triticum</taxon>
    </lineage>
</organism>
<keyword evidence="4" id="KW-1185">Reference proteome</keyword>
<protein>
    <submittedName>
        <fullName evidence="3">Uncharacterized protein</fullName>
    </submittedName>
</protein>
<dbReference type="EnsemblPlants" id="TuG1812G0100003250.01.T03">
    <property type="protein sequence ID" value="TuG1812G0100003250.01.T03"/>
    <property type="gene ID" value="TuG1812G0100003250.01"/>
</dbReference>
<feature type="coiled-coil region" evidence="1">
    <location>
        <begin position="89"/>
        <end position="119"/>
    </location>
</feature>
<proteinExistence type="predicted"/>
<evidence type="ECO:0000256" key="2">
    <source>
        <dbReference type="SAM" id="MobiDB-lite"/>
    </source>
</evidence>
<dbReference type="PANTHER" id="PTHR46757:SF5">
    <property type="entry name" value="OS01G0827200 PROTEIN"/>
    <property type="match status" value="1"/>
</dbReference>
<dbReference type="Gramene" id="TuG1812G0100003250.01.T03">
    <property type="protein sequence ID" value="TuG1812G0100003250.01.T03"/>
    <property type="gene ID" value="TuG1812G0100003250.01"/>
</dbReference>
<sequence>VDGDGTLNHHHRRRRTLHPSSTHRVAFPLGPTGLVLAAAQAPAVQWEVKQGGHVQINQQLLVVWLHRRRWSAEFSSLVTKLESVSSRGIDQERARYQKVEELKETIRTTEDAKNHSRKEYKLIKVSCFSSMRCCSELVIDSCVD</sequence>
<dbReference type="EnsemblPlants" id="TuG1812G0100003250.01.T01">
    <property type="protein sequence ID" value="TuG1812G0100003250.01.T01"/>
    <property type="gene ID" value="TuG1812G0100003250.01"/>
</dbReference>
<reference evidence="4" key="1">
    <citation type="journal article" date="2013" name="Nature">
        <title>Draft genome of the wheat A-genome progenitor Triticum urartu.</title>
        <authorList>
            <person name="Ling H.Q."/>
            <person name="Zhao S."/>
            <person name="Liu D."/>
            <person name="Wang J."/>
            <person name="Sun H."/>
            <person name="Zhang C."/>
            <person name="Fan H."/>
            <person name="Li D."/>
            <person name="Dong L."/>
            <person name="Tao Y."/>
            <person name="Gao C."/>
            <person name="Wu H."/>
            <person name="Li Y."/>
            <person name="Cui Y."/>
            <person name="Guo X."/>
            <person name="Zheng S."/>
            <person name="Wang B."/>
            <person name="Yu K."/>
            <person name="Liang Q."/>
            <person name="Yang W."/>
            <person name="Lou X."/>
            <person name="Chen J."/>
            <person name="Feng M."/>
            <person name="Jian J."/>
            <person name="Zhang X."/>
            <person name="Luo G."/>
            <person name="Jiang Y."/>
            <person name="Liu J."/>
            <person name="Wang Z."/>
            <person name="Sha Y."/>
            <person name="Zhang B."/>
            <person name="Wu H."/>
            <person name="Tang D."/>
            <person name="Shen Q."/>
            <person name="Xue P."/>
            <person name="Zou S."/>
            <person name="Wang X."/>
            <person name="Liu X."/>
            <person name="Wang F."/>
            <person name="Yang Y."/>
            <person name="An X."/>
            <person name="Dong Z."/>
            <person name="Zhang K."/>
            <person name="Zhang X."/>
            <person name="Luo M.C."/>
            <person name="Dvorak J."/>
            <person name="Tong Y."/>
            <person name="Wang J."/>
            <person name="Yang H."/>
            <person name="Li Z."/>
            <person name="Wang D."/>
            <person name="Zhang A."/>
            <person name="Wang J."/>
        </authorList>
    </citation>
    <scope>NUCLEOTIDE SEQUENCE</scope>
    <source>
        <strain evidence="4">cv. G1812</strain>
    </source>
</reference>
<dbReference type="Gramene" id="TuG1812G0100003250.01.T01">
    <property type="protein sequence ID" value="TuG1812G0100003250.01.T01"/>
    <property type="gene ID" value="TuG1812G0100003250.01"/>
</dbReference>
<evidence type="ECO:0000313" key="4">
    <source>
        <dbReference type="Proteomes" id="UP000015106"/>
    </source>
</evidence>
<feature type="compositionally biased region" description="Basic residues" evidence="2">
    <location>
        <begin position="8"/>
        <end position="17"/>
    </location>
</feature>
<name>A0A8R7P4D1_TRIUA</name>
<dbReference type="Proteomes" id="UP000015106">
    <property type="component" value="Chromosome 1"/>
</dbReference>
<reference evidence="3" key="2">
    <citation type="submission" date="2018-03" db="EMBL/GenBank/DDBJ databases">
        <title>The Triticum urartu genome reveals the dynamic nature of wheat genome evolution.</title>
        <authorList>
            <person name="Ling H."/>
            <person name="Ma B."/>
            <person name="Shi X."/>
            <person name="Liu H."/>
            <person name="Dong L."/>
            <person name="Sun H."/>
            <person name="Cao Y."/>
            <person name="Gao Q."/>
            <person name="Zheng S."/>
            <person name="Li Y."/>
            <person name="Yu Y."/>
            <person name="Du H."/>
            <person name="Qi M."/>
            <person name="Li Y."/>
            <person name="Yu H."/>
            <person name="Cui Y."/>
            <person name="Wang N."/>
            <person name="Chen C."/>
            <person name="Wu H."/>
            <person name="Zhao Y."/>
            <person name="Zhang J."/>
            <person name="Li Y."/>
            <person name="Zhou W."/>
            <person name="Zhang B."/>
            <person name="Hu W."/>
            <person name="Eijk M."/>
            <person name="Tang J."/>
            <person name="Witsenboer H."/>
            <person name="Zhao S."/>
            <person name="Li Z."/>
            <person name="Zhang A."/>
            <person name="Wang D."/>
            <person name="Liang C."/>
        </authorList>
    </citation>
    <scope>NUCLEOTIDE SEQUENCE [LARGE SCALE GENOMIC DNA]</scope>
    <source>
        <strain evidence="3">cv. G1812</strain>
    </source>
</reference>
<reference evidence="3" key="3">
    <citation type="submission" date="2022-06" db="UniProtKB">
        <authorList>
            <consortium name="EnsemblPlants"/>
        </authorList>
    </citation>
    <scope>IDENTIFICATION</scope>
</reference>
<accession>A0A8R7P4D1</accession>
<feature type="region of interest" description="Disordered" evidence="2">
    <location>
        <begin position="1"/>
        <end position="20"/>
    </location>
</feature>
<keyword evidence="1" id="KW-0175">Coiled coil</keyword>
<dbReference type="Gramene" id="TuG1812G0100003250.01.T02">
    <property type="protein sequence ID" value="TuG1812G0100003250.01.T02"/>
    <property type="gene ID" value="TuG1812G0100003250.01"/>
</dbReference>
<dbReference type="PANTHER" id="PTHR46757">
    <property type="entry name" value="SORTING NEXIN-RELATED"/>
    <property type="match status" value="1"/>
</dbReference>
<dbReference type="AlphaFoldDB" id="A0A8R7P4D1"/>